<feature type="site" description="Could play a key role in the communication between the regulatory and the substrate sites" evidence="9">
    <location>
        <position position="60"/>
    </location>
</feature>
<dbReference type="EC" id="2.7.7.27" evidence="9"/>
<dbReference type="PROSITE" id="PS00809">
    <property type="entry name" value="ADP_GLC_PYROPHOSPH_2"/>
    <property type="match status" value="1"/>
</dbReference>
<dbReference type="GO" id="GO:0008878">
    <property type="term" value="F:glucose-1-phosphate adenylyltransferase activity"/>
    <property type="evidence" value="ECO:0007669"/>
    <property type="project" value="UniProtKB-UniRule"/>
</dbReference>
<comment type="pathway">
    <text evidence="9">Glycan biosynthesis; glycogen biosynthesis.</text>
</comment>
<dbReference type="SUPFAM" id="SSF53448">
    <property type="entry name" value="Nucleotide-diphospho-sugar transferases"/>
    <property type="match status" value="1"/>
</dbReference>
<accession>A0A6N3AYI9</accession>
<dbReference type="GO" id="GO:0005524">
    <property type="term" value="F:ATP binding"/>
    <property type="evidence" value="ECO:0007669"/>
    <property type="project" value="UniProtKB-KW"/>
</dbReference>
<feature type="binding site" evidence="9">
    <location>
        <position position="165"/>
    </location>
    <ligand>
        <name>alpha-D-glucose 1-phosphate</name>
        <dbReference type="ChEBI" id="CHEBI:58601"/>
    </ligand>
</feature>
<comment type="function">
    <text evidence="9">Involved in the biosynthesis of ADP-glucose, a building block required for the elongation reactions to produce glycogen. Catalyzes the reaction between ATP and alpha-D-glucose 1-phosphate (G1P) to produce pyrophosphate and ADP-Glc.</text>
</comment>
<dbReference type="NCBIfam" id="NF003670">
    <property type="entry name" value="PRK05293.1"/>
    <property type="match status" value="1"/>
</dbReference>
<protein>
    <recommendedName>
        <fullName evidence="9">Glucose-1-phosphate adenylyltransferase</fullName>
        <ecNumber evidence="9">2.7.7.27</ecNumber>
    </recommendedName>
    <alternativeName>
        <fullName evidence="9">ADP-glucose pyrophosphorylase</fullName>
        <shortName evidence="9">ADPGlc PPase</shortName>
    </alternativeName>
    <alternativeName>
        <fullName evidence="9">ADP-glucose synthase</fullName>
    </alternativeName>
</protein>
<evidence type="ECO:0000256" key="4">
    <source>
        <dbReference type="ARBA" id="ARBA00022695"/>
    </source>
</evidence>
<feature type="binding site" evidence="9">
    <location>
        <begin position="181"/>
        <end position="182"/>
    </location>
    <ligand>
        <name>alpha-D-glucose 1-phosphate</name>
        <dbReference type="ChEBI" id="CHEBI:58601"/>
    </ligand>
</feature>
<evidence type="ECO:0000256" key="6">
    <source>
        <dbReference type="ARBA" id="ARBA00022840"/>
    </source>
</evidence>
<feature type="binding site" evidence="9">
    <location>
        <position position="192"/>
    </location>
    <ligand>
        <name>alpha-D-glucose 1-phosphate</name>
        <dbReference type="ChEBI" id="CHEBI:58601"/>
    </ligand>
</feature>
<evidence type="ECO:0000256" key="3">
    <source>
        <dbReference type="ARBA" id="ARBA00022679"/>
    </source>
</evidence>
<dbReference type="Gene3D" id="3.90.550.10">
    <property type="entry name" value="Spore Coat Polysaccharide Biosynthesis Protein SpsA, Chain A"/>
    <property type="match status" value="1"/>
</dbReference>
<evidence type="ECO:0000259" key="11">
    <source>
        <dbReference type="Pfam" id="PF24894"/>
    </source>
</evidence>
<dbReference type="Pfam" id="PF00483">
    <property type="entry name" value="NTP_transferase"/>
    <property type="match status" value="1"/>
</dbReference>
<dbReference type="PROSITE" id="PS00808">
    <property type="entry name" value="ADP_GLC_PYROPHOSPH_1"/>
    <property type="match status" value="1"/>
</dbReference>
<dbReference type="AlphaFoldDB" id="A0A6N3AYI9"/>
<evidence type="ECO:0000256" key="2">
    <source>
        <dbReference type="ARBA" id="ARBA00022600"/>
    </source>
</evidence>
<name>A0A6N3AYI9_9ACTN</name>
<dbReference type="NCBIfam" id="TIGR02091">
    <property type="entry name" value="glgC"/>
    <property type="match status" value="1"/>
</dbReference>
<comment type="similarity">
    <text evidence="1 9">Belongs to the bacterial/plant glucose-1-phosphate adenylyltransferase family.</text>
</comment>
<feature type="domain" description="Glucose-1-phosphate adenylyltransferase/Bifunctional protein GlmU-like C-terminal hexapeptide" evidence="11">
    <location>
        <begin position="291"/>
        <end position="369"/>
    </location>
</feature>
<dbReference type="CDD" id="cd04651">
    <property type="entry name" value="LbH_G1P_AT_C"/>
    <property type="match status" value="1"/>
</dbReference>
<dbReference type="InterPro" id="IPR011831">
    <property type="entry name" value="ADP-Glc_PPase"/>
</dbReference>
<dbReference type="PROSITE" id="PS00810">
    <property type="entry name" value="ADP_GLC_PYROPHOSPH_3"/>
    <property type="match status" value="1"/>
</dbReference>
<dbReference type="HAMAP" id="MF_00624">
    <property type="entry name" value="GlgC"/>
    <property type="match status" value="1"/>
</dbReference>
<evidence type="ECO:0000259" key="10">
    <source>
        <dbReference type="Pfam" id="PF00483"/>
    </source>
</evidence>
<dbReference type="InterPro" id="IPR011004">
    <property type="entry name" value="Trimer_LpxA-like_sf"/>
</dbReference>
<comment type="subunit">
    <text evidence="9">Homotetramer.</text>
</comment>
<keyword evidence="5 9" id="KW-0547">Nucleotide-binding</keyword>
<feature type="site" description="Could play a key role in the communication between the regulatory and the substrate sites" evidence="9">
    <location>
        <position position="99"/>
    </location>
</feature>
<dbReference type="InterPro" id="IPR029044">
    <property type="entry name" value="Nucleotide-diphossugar_trans"/>
</dbReference>
<gene>
    <name evidence="9 12" type="primary">glgC</name>
    <name evidence="12" type="ORF">CILFYP54_00430</name>
</gene>
<evidence type="ECO:0000256" key="9">
    <source>
        <dbReference type="HAMAP-Rule" id="MF_00624"/>
    </source>
</evidence>
<dbReference type="RefSeq" id="WP_156848679.1">
    <property type="nucleotide sequence ID" value="NZ_CACRTN010000014.1"/>
</dbReference>
<feature type="binding site" evidence="9">
    <location>
        <position position="100"/>
    </location>
    <ligand>
        <name>alpha-D-glucose 1-phosphate</name>
        <dbReference type="ChEBI" id="CHEBI:58601"/>
    </ligand>
</feature>
<evidence type="ECO:0000256" key="1">
    <source>
        <dbReference type="ARBA" id="ARBA00010443"/>
    </source>
</evidence>
<feature type="domain" description="Nucleotidyl transferase" evidence="10">
    <location>
        <begin position="8"/>
        <end position="260"/>
    </location>
</feature>
<evidence type="ECO:0000256" key="5">
    <source>
        <dbReference type="ARBA" id="ARBA00022741"/>
    </source>
</evidence>
<dbReference type="EMBL" id="CACRTN010000014">
    <property type="protein sequence ID" value="VYT97424.1"/>
    <property type="molecule type" value="Genomic_DNA"/>
</dbReference>
<dbReference type="InterPro" id="IPR005835">
    <property type="entry name" value="NTP_transferase_dom"/>
</dbReference>
<dbReference type="GO" id="GO:0005978">
    <property type="term" value="P:glycogen biosynthetic process"/>
    <property type="evidence" value="ECO:0007669"/>
    <property type="project" value="UniProtKB-UniRule"/>
</dbReference>
<dbReference type="PANTHER" id="PTHR43523:SF2">
    <property type="entry name" value="GLUCOSE-1-PHOSPHATE ADENYLYLTRANSFERASE"/>
    <property type="match status" value="1"/>
</dbReference>
<reference evidence="12" key="1">
    <citation type="submission" date="2019-11" db="EMBL/GenBank/DDBJ databases">
        <authorList>
            <person name="Feng L."/>
        </authorList>
    </citation>
    <scope>NUCLEOTIDE SEQUENCE</scope>
    <source>
        <strain evidence="12">CintestinalisLFYP54</strain>
    </source>
</reference>
<evidence type="ECO:0000256" key="8">
    <source>
        <dbReference type="ARBA" id="ARBA00023277"/>
    </source>
</evidence>
<dbReference type="PANTHER" id="PTHR43523">
    <property type="entry name" value="GLUCOSE-1-PHOSPHATE ADENYLYLTRANSFERASE-RELATED"/>
    <property type="match status" value="1"/>
</dbReference>
<evidence type="ECO:0000313" key="12">
    <source>
        <dbReference type="EMBL" id="VYT97424.1"/>
    </source>
</evidence>
<keyword evidence="4 9" id="KW-0548">Nucleotidyltransferase</keyword>
<keyword evidence="6 9" id="KW-0067">ATP-binding</keyword>
<dbReference type="InterPro" id="IPR056818">
    <property type="entry name" value="GlmU/GlgC-like_hexapep"/>
</dbReference>
<dbReference type="CDD" id="cd02508">
    <property type="entry name" value="ADP_Glucose_PP"/>
    <property type="match status" value="1"/>
</dbReference>
<proteinExistence type="inferred from homology"/>
<keyword evidence="3 9" id="KW-0808">Transferase</keyword>
<dbReference type="InterPro" id="IPR005836">
    <property type="entry name" value="ADP_Glu_pyroP_CS"/>
</dbReference>
<dbReference type="Pfam" id="PF24894">
    <property type="entry name" value="Hexapep_GlmU"/>
    <property type="match status" value="1"/>
</dbReference>
<dbReference type="InterPro" id="IPR023049">
    <property type="entry name" value="GlgC_bac"/>
</dbReference>
<keyword evidence="8 9" id="KW-0119">Carbohydrate metabolism</keyword>
<dbReference type="UniPathway" id="UPA00164"/>
<dbReference type="SUPFAM" id="SSF51161">
    <property type="entry name" value="Trimeric LpxA-like enzymes"/>
    <property type="match status" value="1"/>
</dbReference>
<keyword evidence="7 9" id="KW-0320">Glycogen biosynthesis</keyword>
<evidence type="ECO:0000256" key="7">
    <source>
        <dbReference type="ARBA" id="ARBA00023056"/>
    </source>
</evidence>
<organism evidence="12">
    <name type="scientific">Collinsella intestinalis</name>
    <dbReference type="NCBI Taxonomy" id="147207"/>
    <lineage>
        <taxon>Bacteria</taxon>
        <taxon>Bacillati</taxon>
        <taxon>Actinomycetota</taxon>
        <taxon>Coriobacteriia</taxon>
        <taxon>Coriobacteriales</taxon>
        <taxon>Coriobacteriaceae</taxon>
        <taxon>Collinsella</taxon>
    </lineage>
</organism>
<sequence>MASKECIAMLLAGGQGSRLMALTSKIAKPAVSFGGKFRIIDFSLSNCANSGIDTVGVLTQYRPYQLHEYIGSGRAWDLAEHGSGVSILPPYATQDGGAWYAGTADAITQNLDYIKNHDPKYVLILSGDHLYRMDYRKMLESHIQHNADLTVSVMPVPWEEASRFGIITADPEDGRIVKFTEKPEKPDSNLASMGIYIFSTDVLVRALEEDAVDQRSSHDFGNDIIPKLLAEGKRLHTYEFHGFWKDVGTIASFHETSMDLLGDNPEFDLFDKSFPVMSNDSTRPPHFIGPEGRVDDCLVSNGCRVYGTARHSILSTDCVVGERAIVEDSVLLPGAIVKDGAHVVRAILGENAVVEEGVKLGSVDMTKDTAVVGNDVVIGKGGMIR</sequence>
<comment type="catalytic activity">
    <reaction evidence="9">
        <text>alpha-D-glucose 1-phosphate + ATP + H(+) = ADP-alpha-D-glucose + diphosphate</text>
        <dbReference type="Rhea" id="RHEA:12120"/>
        <dbReference type="ChEBI" id="CHEBI:15378"/>
        <dbReference type="ChEBI" id="CHEBI:30616"/>
        <dbReference type="ChEBI" id="CHEBI:33019"/>
        <dbReference type="ChEBI" id="CHEBI:57498"/>
        <dbReference type="ChEBI" id="CHEBI:58601"/>
        <dbReference type="EC" id="2.7.7.27"/>
    </reaction>
</comment>
<keyword evidence="2 9" id="KW-0321">Glycogen metabolism</keyword>
<dbReference type="Gene3D" id="2.160.10.10">
    <property type="entry name" value="Hexapeptide repeat proteins"/>
    <property type="match status" value="1"/>
</dbReference>